<dbReference type="EMBL" id="CACVAZ010000073">
    <property type="protein sequence ID" value="CAA6812350.1"/>
    <property type="molecule type" value="Genomic_DNA"/>
</dbReference>
<gene>
    <name evidence="1" type="ORF">HELGO_WM15465</name>
</gene>
<evidence type="ECO:0000313" key="1">
    <source>
        <dbReference type="EMBL" id="CAA6812350.1"/>
    </source>
</evidence>
<sequence>MFKMKLFPIQKIVKDAGFGASVPIIIQANNTEYLLKTKEDGMQPYSLGIFNELLAYQLIDYLDYDITPQEVVFLYIDNNFLEMAEVAYKEGIIKEESYQNIVESLGVNIGIEYLHNAMEPLDGKINNNKFIQDIVHIDNYMMNCDRTEKNINILQDKKDLRRYYAIDFGNALSDGILYEKILENSIDIFSTGTFSECNVTLSNRYILKEETKKLVKKGRINKDNISTIRQVLSDIIDTFPPEWKPIEYKDAILDVVSTRLKSRKIFNREKNSQCECLY</sequence>
<protein>
    <submittedName>
        <fullName evidence="1">Uncharacterized protein</fullName>
    </submittedName>
</protein>
<organism evidence="1">
    <name type="scientific">uncultured Sulfurovum sp</name>
    <dbReference type="NCBI Taxonomy" id="269237"/>
    <lineage>
        <taxon>Bacteria</taxon>
        <taxon>Pseudomonadati</taxon>
        <taxon>Campylobacterota</taxon>
        <taxon>Epsilonproteobacteria</taxon>
        <taxon>Campylobacterales</taxon>
        <taxon>Sulfurovaceae</taxon>
        <taxon>Sulfurovum</taxon>
        <taxon>environmental samples</taxon>
    </lineage>
</organism>
<proteinExistence type="predicted"/>
<name>A0A6S6TAD9_9BACT</name>
<reference evidence="1" key="1">
    <citation type="submission" date="2020-01" db="EMBL/GenBank/DDBJ databases">
        <authorList>
            <person name="Meier V. D."/>
            <person name="Meier V D."/>
        </authorList>
    </citation>
    <scope>NUCLEOTIDE SEQUENCE</scope>
    <source>
        <strain evidence="1">HLG_WM_MAG_02</strain>
    </source>
</reference>
<dbReference type="AlphaFoldDB" id="A0A6S6TAD9"/>
<accession>A0A6S6TAD9</accession>